<gene>
    <name evidence="7" type="ORF">GCM10011611_03780</name>
</gene>
<dbReference type="InterPro" id="IPR003593">
    <property type="entry name" value="AAA+_ATPase"/>
</dbReference>
<keyword evidence="2" id="KW-0813">Transport</keyword>
<dbReference type="AlphaFoldDB" id="A0A8J2YPT6"/>
<dbReference type="PROSITE" id="PS50893">
    <property type="entry name" value="ABC_TRANSPORTER_2"/>
    <property type="match status" value="1"/>
</dbReference>
<evidence type="ECO:0000256" key="5">
    <source>
        <dbReference type="ARBA" id="ARBA00022840"/>
    </source>
</evidence>
<dbReference type="Gene3D" id="3.40.50.300">
    <property type="entry name" value="P-loop containing nucleotide triphosphate hydrolases"/>
    <property type="match status" value="1"/>
</dbReference>
<dbReference type="PANTHER" id="PTHR42711:SF5">
    <property type="entry name" value="ABC TRANSPORTER ATP-BINDING PROTEIN NATA"/>
    <property type="match status" value="1"/>
</dbReference>
<dbReference type="Proteomes" id="UP000646365">
    <property type="component" value="Unassembled WGS sequence"/>
</dbReference>
<evidence type="ECO:0000256" key="4">
    <source>
        <dbReference type="ARBA" id="ARBA00022741"/>
    </source>
</evidence>
<dbReference type="PANTHER" id="PTHR42711">
    <property type="entry name" value="ABC TRANSPORTER ATP-BINDING PROTEIN"/>
    <property type="match status" value="1"/>
</dbReference>
<dbReference type="SUPFAM" id="SSF52540">
    <property type="entry name" value="P-loop containing nucleoside triphosphate hydrolases"/>
    <property type="match status" value="1"/>
</dbReference>
<reference evidence="7" key="2">
    <citation type="submission" date="2020-09" db="EMBL/GenBank/DDBJ databases">
        <authorList>
            <person name="Sun Q."/>
            <person name="Zhou Y."/>
        </authorList>
    </citation>
    <scope>NUCLEOTIDE SEQUENCE</scope>
    <source>
        <strain evidence="7">CGMCC 1.15725</strain>
    </source>
</reference>
<feature type="domain" description="ABC transporter" evidence="6">
    <location>
        <begin position="21"/>
        <end position="251"/>
    </location>
</feature>
<keyword evidence="5 7" id="KW-0067">ATP-binding</keyword>
<evidence type="ECO:0000313" key="8">
    <source>
        <dbReference type="Proteomes" id="UP000646365"/>
    </source>
</evidence>
<comment type="caution">
    <text evidence="7">The sequence shown here is derived from an EMBL/GenBank/DDBJ whole genome shotgun (WGS) entry which is preliminary data.</text>
</comment>
<dbReference type="Pfam" id="PF00005">
    <property type="entry name" value="ABC_tran"/>
    <property type="match status" value="1"/>
</dbReference>
<dbReference type="RefSeq" id="WP_189041861.1">
    <property type="nucleotide sequence ID" value="NZ_BMJQ01000001.1"/>
</dbReference>
<evidence type="ECO:0000313" key="7">
    <source>
        <dbReference type="EMBL" id="GGF01499.1"/>
    </source>
</evidence>
<proteinExistence type="inferred from homology"/>
<dbReference type="EMBL" id="BMJQ01000001">
    <property type="protein sequence ID" value="GGF01499.1"/>
    <property type="molecule type" value="Genomic_DNA"/>
</dbReference>
<dbReference type="InterPro" id="IPR027417">
    <property type="entry name" value="P-loop_NTPase"/>
</dbReference>
<dbReference type="InterPro" id="IPR017871">
    <property type="entry name" value="ABC_transporter-like_CS"/>
</dbReference>
<keyword evidence="4" id="KW-0547">Nucleotide-binding</keyword>
<dbReference type="InterPro" id="IPR003439">
    <property type="entry name" value="ABC_transporter-like_ATP-bd"/>
</dbReference>
<accession>A0A8J2YPT6</accession>
<dbReference type="InterPro" id="IPR050763">
    <property type="entry name" value="ABC_transporter_ATP-binding"/>
</dbReference>
<dbReference type="NCBIfam" id="TIGR03864">
    <property type="entry name" value="PQQ_ABC_ATP"/>
    <property type="match status" value="1"/>
</dbReference>
<keyword evidence="8" id="KW-1185">Reference proteome</keyword>
<name>A0A8J2YPT6_9PROT</name>
<evidence type="ECO:0000256" key="1">
    <source>
        <dbReference type="ARBA" id="ARBA00005417"/>
    </source>
</evidence>
<evidence type="ECO:0000259" key="6">
    <source>
        <dbReference type="PROSITE" id="PS50893"/>
    </source>
</evidence>
<dbReference type="InterPro" id="IPR022467">
    <property type="entry name" value="ABC_transprt_ATP-bd_su_PQQ"/>
</dbReference>
<dbReference type="GO" id="GO:0016887">
    <property type="term" value="F:ATP hydrolysis activity"/>
    <property type="evidence" value="ECO:0007669"/>
    <property type="project" value="InterPro"/>
</dbReference>
<comment type="similarity">
    <text evidence="1">Belongs to the ABC transporter superfamily.</text>
</comment>
<dbReference type="PROSITE" id="PS00211">
    <property type="entry name" value="ABC_TRANSPORTER_1"/>
    <property type="match status" value="1"/>
</dbReference>
<organism evidence="7 8">
    <name type="scientific">Aliidongia dinghuensis</name>
    <dbReference type="NCBI Taxonomy" id="1867774"/>
    <lineage>
        <taxon>Bacteria</taxon>
        <taxon>Pseudomonadati</taxon>
        <taxon>Pseudomonadota</taxon>
        <taxon>Alphaproteobacteria</taxon>
        <taxon>Rhodospirillales</taxon>
        <taxon>Dongiaceae</taxon>
        <taxon>Aliidongia</taxon>
    </lineage>
</organism>
<dbReference type="SMART" id="SM00382">
    <property type="entry name" value="AAA"/>
    <property type="match status" value="1"/>
</dbReference>
<keyword evidence="3" id="KW-0536">Nodulation</keyword>
<evidence type="ECO:0000256" key="3">
    <source>
        <dbReference type="ARBA" id="ARBA00022458"/>
    </source>
</evidence>
<sequence>MLSAAVSPSAPQASSLAVPALSVEDVSHAFGARQALDKVAFALAPGDFTVLLGLNGAGKTTLFSLATGLYHCRRGRIAVFGHDIVTDPSPALASIGVVFQQPTLDLDLTIEQNLYYHASLHGMARSAAAPRIAAELERVGLAARRRDRIRQLSGGQRRRVELARALVHGPALLLLDEPTVGLDMESRAFLLDHVRRLCAERRLAVLWATHLIDEAGPDARAIVLHGGRVLADGAVPQILRDAGTTTLKAAFERLVAGASSMGKPS</sequence>
<evidence type="ECO:0000256" key="2">
    <source>
        <dbReference type="ARBA" id="ARBA00022448"/>
    </source>
</evidence>
<reference evidence="7" key="1">
    <citation type="journal article" date="2014" name="Int. J. Syst. Evol. Microbiol.">
        <title>Complete genome sequence of Corynebacterium casei LMG S-19264T (=DSM 44701T), isolated from a smear-ripened cheese.</title>
        <authorList>
            <consortium name="US DOE Joint Genome Institute (JGI-PGF)"/>
            <person name="Walter F."/>
            <person name="Albersmeier A."/>
            <person name="Kalinowski J."/>
            <person name="Ruckert C."/>
        </authorList>
    </citation>
    <scope>NUCLEOTIDE SEQUENCE</scope>
    <source>
        <strain evidence="7">CGMCC 1.15725</strain>
    </source>
</reference>
<dbReference type="GO" id="GO:0005524">
    <property type="term" value="F:ATP binding"/>
    <property type="evidence" value="ECO:0007669"/>
    <property type="project" value="UniProtKB-KW"/>
</dbReference>
<protein>
    <submittedName>
        <fullName evidence="7">ABC transporter ATP-binding protein</fullName>
    </submittedName>
</protein>